<organism evidence="1 2">
    <name type="scientific">Panagrolaimus sp. ES5</name>
    <dbReference type="NCBI Taxonomy" id="591445"/>
    <lineage>
        <taxon>Eukaryota</taxon>
        <taxon>Metazoa</taxon>
        <taxon>Ecdysozoa</taxon>
        <taxon>Nematoda</taxon>
        <taxon>Chromadorea</taxon>
        <taxon>Rhabditida</taxon>
        <taxon>Tylenchina</taxon>
        <taxon>Panagrolaimomorpha</taxon>
        <taxon>Panagrolaimoidea</taxon>
        <taxon>Panagrolaimidae</taxon>
        <taxon>Panagrolaimus</taxon>
    </lineage>
</organism>
<dbReference type="Proteomes" id="UP000887579">
    <property type="component" value="Unplaced"/>
</dbReference>
<evidence type="ECO:0000313" key="1">
    <source>
        <dbReference type="Proteomes" id="UP000887579"/>
    </source>
</evidence>
<accession>A0AC34FMI1</accession>
<sequence>MQQLFGTLIFAALIASISAGIQSTAVTGILICGKSPYPFATVELWDKDTLDPDDLMANGTSEHDGGFFLQGNQSELTTIDPELRIFHKCGDPTAKCYKQIIIEIPDDFVTADEKPQKIYQVHTIDLKVVTSTESKICEE</sequence>
<proteinExistence type="predicted"/>
<reference evidence="2" key="1">
    <citation type="submission" date="2022-11" db="UniProtKB">
        <authorList>
            <consortium name="WormBaseParasite"/>
        </authorList>
    </citation>
    <scope>IDENTIFICATION</scope>
</reference>
<dbReference type="WBParaSite" id="ES5_v2.g18599.t1">
    <property type="protein sequence ID" value="ES5_v2.g18599.t1"/>
    <property type="gene ID" value="ES5_v2.g18599"/>
</dbReference>
<name>A0AC34FMI1_9BILA</name>
<evidence type="ECO:0000313" key="2">
    <source>
        <dbReference type="WBParaSite" id="ES5_v2.g18599.t1"/>
    </source>
</evidence>
<protein>
    <submittedName>
        <fullName evidence="2">Uncharacterized protein</fullName>
    </submittedName>
</protein>